<protein>
    <submittedName>
        <fullName evidence="12">Phosphofructokinase domain</fullName>
    </submittedName>
</protein>
<dbReference type="SUPFAM" id="SSF53784">
    <property type="entry name" value="Phosphofructokinase"/>
    <property type="match status" value="1"/>
</dbReference>
<evidence type="ECO:0000256" key="5">
    <source>
        <dbReference type="ARBA" id="ARBA00022741"/>
    </source>
</evidence>
<keyword evidence="13" id="KW-1185">Reference proteome</keyword>
<keyword evidence="7" id="KW-0067">ATP-binding</keyword>
<sequence>MYTYPQQDGQQLRPITKFRPVKIDNEAKKLLLDQDDFIKEEENFSSAISKAKANAKRISKMIKDDQEVLSCQKLELKRLDSQAVEKGLLVNELKYMGSALYPMERIPHLAYDMATTEYRKIYNPLKKTEKNKFVSMEEFITSSAYFKSNDDFKKIKKYIRAGPKEEIFFEPSEVKALIVTCGGLCPGLNSVIRELVMCLHYNYGVNSIHGSSFGYQGIYDPETWVELTPLKVKNIHYQGGTWLGTSRGGFDLEKILNAMVQNGINQLYVIGGDGTHAGIYEIYREVKKRQLKIAVAGIPKTIDNDIPIIDCSFGYQTAIEEAQRAIQAAWVEAHSHQYGVGLVKLMGRQAGWIAMGASYAARNVNICLIPESQFDLYGEKGLLEYVYQRLSKGKSCVIVVAEGAIDGCRDLKMEYIKGTDKSGNPILPDVATQIKKEITSYCGDKGMQVTLKYIDPSYMIRSVKANAQDQKICSYVAQNAVHGCMFGFTGFSNGLVNGKNCLLSLEELLQKDQVKNVPQDFRQWRKFLLSSGQPTFLNDQPENL</sequence>
<dbReference type="Proteomes" id="UP000054937">
    <property type="component" value="Unassembled WGS sequence"/>
</dbReference>
<keyword evidence="9" id="KW-0324">Glycolysis</keyword>
<dbReference type="GO" id="GO:0005737">
    <property type="term" value="C:cytoplasm"/>
    <property type="evidence" value="ECO:0007669"/>
    <property type="project" value="UniProtKB-ARBA"/>
</dbReference>
<evidence type="ECO:0000259" key="11">
    <source>
        <dbReference type="Pfam" id="PF00365"/>
    </source>
</evidence>
<dbReference type="PRINTS" id="PR00476">
    <property type="entry name" value="PHFRCTKINASE"/>
</dbReference>
<dbReference type="InterPro" id="IPR022953">
    <property type="entry name" value="ATP_PFK"/>
</dbReference>
<comment type="cofactor">
    <cofactor evidence="1">
        <name>Mg(2+)</name>
        <dbReference type="ChEBI" id="CHEBI:18420"/>
    </cofactor>
</comment>
<comment type="catalytic activity">
    <reaction evidence="10">
        <text>beta-D-fructose 6-phosphate + ATP = beta-D-fructose 1,6-bisphosphate + ADP + H(+)</text>
        <dbReference type="Rhea" id="RHEA:16109"/>
        <dbReference type="ChEBI" id="CHEBI:15378"/>
        <dbReference type="ChEBI" id="CHEBI:30616"/>
        <dbReference type="ChEBI" id="CHEBI:32966"/>
        <dbReference type="ChEBI" id="CHEBI:57634"/>
        <dbReference type="ChEBI" id="CHEBI:456216"/>
        <dbReference type="EC" id="2.7.1.11"/>
    </reaction>
</comment>
<evidence type="ECO:0000256" key="3">
    <source>
        <dbReference type="ARBA" id="ARBA00022679"/>
    </source>
</evidence>
<dbReference type="AlphaFoldDB" id="A0A0V0QJS9"/>
<evidence type="ECO:0000256" key="8">
    <source>
        <dbReference type="ARBA" id="ARBA00022842"/>
    </source>
</evidence>
<dbReference type="InParanoid" id="A0A0V0QJS9"/>
<evidence type="ECO:0000256" key="9">
    <source>
        <dbReference type="ARBA" id="ARBA00023152"/>
    </source>
</evidence>
<dbReference type="UniPathway" id="UPA00109">
    <property type="reaction ID" value="UER00182"/>
</dbReference>
<proteinExistence type="predicted"/>
<dbReference type="EMBL" id="LDAU01000155">
    <property type="protein sequence ID" value="KRX02481.1"/>
    <property type="molecule type" value="Genomic_DNA"/>
</dbReference>
<dbReference type="Gene3D" id="3.40.50.450">
    <property type="match status" value="1"/>
</dbReference>
<dbReference type="NCBIfam" id="NF005301">
    <property type="entry name" value="PRK06830.1"/>
    <property type="match status" value="1"/>
</dbReference>
<dbReference type="GO" id="GO:0046872">
    <property type="term" value="F:metal ion binding"/>
    <property type="evidence" value="ECO:0007669"/>
    <property type="project" value="UniProtKB-KW"/>
</dbReference>
<dbReference type="GO" id="GO:0005524">
    <property type="term" value="F:ATP binding"/>
    <property type="evidence" value="ECO:0007669"/>
    <property type="project" value="UniProtKB-KW"/>
</dbReference>
<dbReference type="PANTHER" id="PTHR45770">
    <property type="entry name" value="ATP-DEPENDENT 6-PHOSPHOFRUCTOKINASE 1"/>
    <property type="match status" value="1"/>
</dbReference>
<evidence type="ECO:0000256" key="2">
    <source>
        <dbReference type="ARBA" id="ARBA00002659"/>
    </source>
</evidence>
<dbReference type="OrthoDB" id="537915at2759"/>
<evidence type="ECO:0000313" key="12">
    <source>
        <dbReference type="EMBL" id="KRX02481.1"/>
    </source>
</evidence>
<organism evidence="12 13">
    <name type="scientific">Pseudocohnilembus persalinus</name>
    <name type="common">Ciliate</name>
    <dbReference type="NCBI Taxonomy" id="266149"/>
    <lineage>
        <taxon>Eukaryota</taxon>
        <taxon>Sar</taxon>
        <taxon>Alveolata</taxon>
        <taxon>Ciliophora</taxon>
        <taxon>Intramacronucleata</taxon>
        <taxon>Oligohymenophorea</taxon>
        <taxon>Scuticociliatia</taxon>
        <taxon>Philasterida</taxon>
        <taxon>Pseudocohnilembidae</taxon>
        <taxon>Pseudocohnilembus</taxon>
    </lineage>
</organism>
<keyword evidence="3" id="KW-0808">Transferase</keyword>
<comment type="function">
    <text evidence="2">Catalyzes the phosphorylation of D-fructose 6-phosphate to fructose 1,6-bisphosphate by ATP, the first committing step of glycolysis.</text>
</comment>
<name>A0A0V0QJS9_PSEPJ</name>
<evidence type="ECO:0000256" key="10">
    <source>
        <dbReference type="ARBA" id="ARBA00048070"/>
    </source>
</evidence>
<dbReference type="GO" id="GO:0003872">
    <property type="term" value="F:6-phosphofructokinase activity"/>
    <property type="evidence" value="ECO:0007669"/>
    <property type="project" value="UniProtKB-EC"/>
</dbReference>
<gene>
    <name evidence="12" type="ORF">PPERSA_10098</name>
</gene>
<reference evidence="12 13" key="1">
    <citation type="journal article" date="2015" name="Sci. Rep.">
        <title>Genome of the facultative scuticociliatosis pathogen Pseudocohnilembus persalinus provides insight into its virulence through horizontal gene transfer.</title>
        <authorList>
            <person name="Xiong J."/>
            <person name="Wang G."/>
            <person name="Cheng J."/>
            <person name="Tian M."/>
            <person name="Pan X."/>
            <person name="Warren A."/>
            <person name="Jiang C."/>
            <person name="Yuan D."/>
            <person name="Miao W."/>
        </authorList>
    </citation>
    <scope>NUCLEOTIDE SEQUENCE [LARGE SCALE GENOMIC DNA]</scope>
    <source>
        <strain evidence="12">36N120E</strain>
    </source>
</reference>
<dbReference type="OMA" id="GQKDPCC"/>
<feature type="domain" description="Phosphofructokinase" evidence="11">
    <location>
        <begin position="176"/>
        <end position="482"/>
    </location>
</feature>
<dbReference type="GO" id="GO:0006002">
    <property type="term" value="P:fructose 6-phosphate metabolic process"/>
    <property type="evidence" value="ECO:0007669"/>
    <property type="project" value="InterPro"/>
</dbReference>
<accession>A0A0V0QJS9</accession>
<dbReference type="Pfam" id="PF00365">
    <property type="entry name" value="PFK"/>
    <property type="match status" value="1"/>
</dbReference>
<keyword evidence="6 12" id="KW-0418">Kinase</keyword>
<evidence type="ECO:0000256" key="7">
    <source>
        <dbReference type="ARBA" id="ARBA00022840"/>
    </source>
</evidence>
<evidence type="ECO:0000313" key="13">
    <source>
        <dbReference type="Proteomes" id="UP000054937"/>
    </source>
</evidence>
<dbReference type="FunFam" id="3.40.50.450:FF:000002">
    <property type="entry name" value="ATP-dependent 6-phosphofructokinase"/>
    <property type="match status" value="1"/>
</dbReference>
<evidence type="ECO:0000256" key="1">
    <source>
        <dbReference type="ARBA" id="ARBA00001946"/>
    </source>
</evidence>
<keyword evidence="5" id="KW-0547">Nucleotide-binding</keyword>
<keyword evidence="4" id="KW-0479">Metal-binding</keyword>
<dbReference type="InterPro" id="IPR000023">
    <property type="entry name" value="Phosphofructokinase_dom"/>
</dbReference>
<comment type="caution">
    <text evidence="12">The sequence shown here is derived from an EMBL/GenBank/DDBJ whole genome shotgun (WGS) entry which is preliminary data.</text>
</comment>
<dbReference type="InterPro" id="IPR035966">
    <property type="entry name" value="PKF_sf"/>
</dbReference>
<dbReference type="InterPro" id="IPR050929">
    <property type="entry name" value="PFKA"/>
</dbReference>
<evidence type="ECO:0000256" key="6">
    <source>
        <dbReference type="ARBA" id="ARBA00022777"/>
    </source>
</evidence>
<evidence type="ECO:0000256" key="4">
    <source>
        <dbReference type="ARBA" id="ARBA00022723"/>
    </source>
</evidence>
<keyword evidence="8" id="KW-0460">Magnesium</keyword>